<keyword evidence="2" id="KW-0732">Signal</keyword>
<dbReference type="EnsemblMetazoa" id="ADIR000659-RA">
    <property type="protein sequence ID" value="ADIR000659-PA"/>
    <property type="gene ID" value="ADIR000659"/>
</dbReference>
<proteinExistence type="predicted"/>
<feature type="region of interest" description="Disordered" evidence="1">
    <location>
        <begin position="26"/>
        <end position="84"/>
    </location>
</feature>
<name>A0A182MZ54_9DIPT</name>
<reference evidence="4" key="1">
    <citation type="submission" date="2013-03" db="EMBL/GenBank/DDBJ databases">
        <title>The Genome Sequence of Anopheles dirus WRAIR2.</title>
        <authorList>
            <consortium name="The Broad Institute Genomics Platform"/>
            <person name="Neafsey D.E."/>
            <person name="Walton C."/>
            <person name="Walker B."/>
            <person name="Young S.K."/>
            <person name="Zeng Q."/>
            <person name="Gargeya S."/>
            <person name="Fitzgerald M."/>
            <person name="Haas B."/>
            <person name="Abouelleil A."/>
            <person name="Allen A.W."/>
            <person name="Alvarado L."/>
            <person name="Arachchi H.M."/>
            <person name="Berlin A.M."/>
            <person name="Chapman S.B."/>
            <person name="Gainer-Dewar J."/>
            <person name="Goldberg J."/>
            <person name="Griggs A."/>
            <person name="Gujja S."/>
            <person name="Hansen M."/>
            <person name="Howarth C."/>
            <person name="Imamovic A."/>
            <person name="Ireland A."/>
            <person name="Larimer J."/>
            <person name="McCowan C."/>
            <person name="Murphy C."/>
            <person name="Pearson M."/>
            <person name="Poon T.W."/>
            <person name="Priest M."/>
            <person name="Roberts A."/>
            <person name="Saif S."/>
            <person name="Shea T."/>
            <person name="Sisk P."/>
            <person name="Sykes S."/>
            <person name="Wortman J."/>
            <person name="Nusbaum C."/>
            <person name="Birren B."/>
        </authorList>
    </citation>
    <scope>NUCLEOTIDE SEQUENCE [LARGE SCALE GENOMIC DNA]</scope>
    <source>
        <strain evidence="4">WRAIR2</strain>
    </source>
</reference>
<evidence type="ECO:0000256" key="1">
    <source>
        <dbReference type="SAM" id="MobiDB-lite"/>
    </source>
</evidence>
<dbReference type="VEuPathDB" id="VectorBase:ADIR000659"/>
<keyword evidence="4" id="KW-1185">Reference proteome</keyword>
<feature type="chain" id="PRO_5008129060" evidence="2">
    <location>
        <begin position="26"/>
        <end position="114"/>
    </location>
</feature>
<feature type="compositionally biased region" description="Acidic residues" evidence="1">
    <location>
        <begin position="26"/>
        <end position="35"/>
    </location>
</feature>
<evidence type="ECO:0000313" key="4">
    <source>
        <dbReference type="Proteomes" id="UP000075884"/>
    </source>
</evidence>
<organism evidence="3 4">
    <name type="scientific">Anopheles dirus</name>
    <dbReference type="NCBI Taxonomy" id="7168"/>
    <lineage>
        <taxon>Eukaryota</taxon>
        <taxon>Metazoa</taxon>
        <taxon>Ecdysozoa</taxon>
        <taxon>Arthropoda</taxon>
        <taxon>Hexapoda</taxon>
        <taxon>Insecta</taxon>
        <taxon>Pterygota</taxon>
        <taxon>Neoptera</taxon>
        <taxon>Endopterygota</taxon>
        <taxon>Diptera</taxon>
        <taxon>Nematocera</taxon>
        <taxon>Culicoidea</taxon>
        <taxon>Culicidae</taxon>
        <taxon>Anophelinae</taxon>
        <taxon>Anopheles</taxon>
    </lineage>
</organism>
<evidence type="ECO:0000313" key="3">
    <source>
        <dbReference type="EnsemblMetazoa" id="ADIR000659-PA"/>
    </source>
</evidence>
<reference evidence="3" key="2">
    <citation type="submission" date="2020-05" db="UniProtKB">
        <authorList>
            <consortium name="EnsemblMetazoa"/>
        </authorList>
    </citation>
    <scope>IDENTIFICATION</scope>
    <source>
        <strain evidence="3">WRAIR2</strain>
    </source>
</reference>
<feature type="signal peptide" evidence="2">
    <location>
        <begin position="1"/>
        <end position="25"/>
    </location>
</feature>
<dbReference type="AlphaFoldDB" id="A0A182MZ54"/>
<feature type="compositionally biased region" description="Acidic residues" evidence="1">
    <location>
        <begin position="44"/>
        <end position="67"/>
    </location>
</feature>
<evidence type="ECO:0000256" key="2">
    <source>
        <dbReference type="SAM" id="SignalP"/>
    </source>
</evidence>
<dbReference type="Proteomes" id="UP000075884">
    <property type="component" value="Unassembled WGS sequence"/>
</dbReference>
<accession>A0A182MZ54</accession>
<sequence>MKKLTRVTLCLCLVVLAIGVPHVLSDDTEEQEAEQESVVQEAQETQEPEGEAANEGETEGANEDEETDTNRNEESDGSDPSLMLVPGMVNILLAPTACKPGYRVDHKGKCRPSL</sequence>
<protein>
    <submittedName>
        <fullName evidence="3">Uncharacterized protein</fullName>
    </submittedName>
</protein>